<keyword evidence="4 6" id="KW-0472">Membrane</keyword>
<organism evidence="8 9">
    <name type="scientific">Aspergillus pseudotamarii</name>
    <dbReference type="NCBI Taxonomy" id="132259"/>
    <lineage>
        <taxon>Eukaryota</taxon>
        <taxon>Fungi</taxon>
        <taxon>Dikarya</taxon>
        <taxon>Ascomycota</taxon>
        <taxon>Pezizomycotina</taxon>
        <taxon>Eurotiomycetes</taxon>
        <taxon>Eurotiomycetidae</taxon>
        <taxon>Eurotiales</taxon>
        <taxon>Aspergillaceae</taxon>
        <taxon>Aspergillus</taxon>
        <taxon>Aspergillus subgen. Circumdati</taxon>
    </lineage>
</organism>
<evidence type="ECO:0000256" key="5">
    <source>
        <dbReference type="ARBA" id="ARBA00038359"/>
    </source>
</evidence>
<dbReference type="GO" id="GO:0016020">
    <property type="term" value="C:membrane"/>
    <property type="evidence" value="ECO:0007669"/>
    <property type="project" value="UniProtKB-SubCell"/>
</dbReference>
<sequence>MSTQQGILPPPPGVEPNFINPRNQFQGCIPFAAFYLTFNSMALVMRLYTRRFIIRASLAIDDYLCIIAYVCSPVVLLGLDVTSGISHSTFHGFISYILCLAFSKLTILCFYYRLFSSRASLKVLIIIGIIFEASGTLALVAVAHYTFTPFEEFGDPTVKPNIPRIVPIFFSGLLGMTTDIYVLVLPIPSVLRLKVSLRQKLKALAIIILGASACTASIIRVVHTAKMKDPNVLWNVKFVGGVGYWASAVECDHALLCSCLLVLPVFIQHHWPKVGSLLGRLRGKKGDSSVEGSHLPRTRSWPAQDRWNVNNRVDIYIFEDIRHLENLPKTHIAIHPNRQLSSVDIEQGERYDHR</sequence>
<feature type="transmembrane region" description="Helical" evidence="6">
    <location>
        <begin position="29"/>
        <end position="48"/>
    </location>
</feature>
<dbReference type="AlphaFoldDB" id="A0A5N6SAI6"/>
<evidence type="ECO:0000256" key="4">
    <source>
        <dbReference type="ARBA" id="ARBA00023136"/>
    </source>
</evidence>
<comment type="subcellular location">
    <subcellularLocation>
        <location evidence="1">Membrane</location>
        <topology evidence="1">Multi-pass membrane protein</topology>
    </subcellularLocation>
</comment>
<gene>
    <name evidence="8" type="ORF">BDV38DRAFT_290039</name>
</gene>
<accession>A0A5N6SAI6</accession>
<dbReference type="RefSeq" id="XP_031907658.1">
    <property type="nucleotide sequence ID" value="XM_032061390.1"/>
</dbReference>
<evidence type="ECO:0000259" key="7">
    <source>
        <dbReference type="Pfam" id="PF20684"/>
    </source>
</evidence>
<evidence type="ECO:0000313" key="9">
    <source>
        <dbReference type="Proteomes" id="UP000325672"/>
    </source>
</evidence>
<evidence type="ECO:0000256" key="3">
    <source>
        <dbReference type="ARBA" id="ARBA00022989"/>
    </source>
</evidence>
<evidence type="ECO:0000256" key="2">
    <source>
        <dbReference type="ARBA" id="ARBA00022692"/>
    </source>
</evidence>
<dbReference type="OrthoDB" id="444631at2759"/>
<keyword evidence="3 6" id="KW-1133">Transmembrane helix</keyword>
<feature type="transmembrane region" description="Helical" evidence="6">
    <location>
        <begin position="165"/>
        <end position="191"/>
    </location>
</feature>
<evidence type="ECO:0000256" key="6">
    <source>
        <dbReference type="SAM" id="Phobius"/>
    </source>
</evidence>
<comment type="similarity">
    <text evidence="5">Belongs to the SAT4 family.</text>
</comment>
<dbReference type="EMBL" id="ML743654">
    <property type="protein sequence ID" value="KAE8131595.1"/>
    <property type="molecule type" value="Genomic_DNA"/>
</dbReference>
<dbReference type="InterPro" id="IPR052337">
    <property type="entry name" value="SAT4-like"/>
</dbReference>
<feature type="domain" description="Rhodopsin" evidence="7">
    <location>
        <begin position="45"/>
        <end position="266"/>
    </location>
</feature>
<evidence type="ECO:0000256" key="1">
    <source>
        <dbReference type="ARBA" id="ARBA00004141"/>
    </source>
</evidence>
<keyword evidence="2 6" id="KW-0812">Transmembrane</keyword>
<dbReference type="Pfam" id="PF20684">
    <property type="entry name" value="Fung_rhodopsin"/>
    <property type="match status" value="1"/>
</dbReference>
<protein>
    <recommendedName>
        <fullName evidence="7">Rhodopsin domain-containing protein</fullName>
    </recommendedName>
</protein>
<name>A0A5N6SAI6_ASPPS</name>
<reference evidence="8 9" key="1">
    <citation type="submission" date="2019-04" db="EMBL/GenBank/DDBJ databases">
        <title>Friends and foes A comparative genomics study of 23 Aspergillus species from section Flavi.</title>
        <authorList>
            <consortium name="DOE Joint Genome Institute"/>
            <person name="Kjaerbolling I."/>
            <person name="Vesth T."/>
            <person name="Frisvad J.C."/>
            <person name="Nybo J.L."/>
            <person name="Theobald S."/>
            <person name="Kildgaard S."/>
            <person name="Isbrandt T."/>
            <person name="Kuo A."/>
            <person name="Sato A."/>
            <person name="Lyhne E.K."/>
            <person name="Kogle M.E."/>
            <person name="Wiebenga A."/>
            <person name="Kun R.S."/>
            <person name="Lubbers R.J."/>
            <person name="Makela M.R."/>
            <person name="Barry K."/>
            <person name="Chovatia M."/>
            <person name="Clum A."/>
            <person name="Daum C."/>
            <person name="Haridas S."/>
            <person name="He G."/>
            <person name="LaButti K."/>
            <person name="Lipzen A."/>
            <person name="Mondo S."/>
            <person name="Riley R."/>
            <person name="Salamov A."/>
            <person name="Simmons B.A."/>
            <person name="Magnuson J.K."/>
            <person name="Henrissat B."/>
            <person name="Mortensen U.H."/>
            <person name="Larsen T.O."/>
            <person name="Devries R.P."/>
            <person name="Grigoriev I.V."/>
            <person name="Machida M."/>
            <person name="Baker S.E."/>
            <person name="Andersen M.R."/>
        </authorList>
    </citation>
    <scope>NUCLEOTIDE SEQUENCE [LARGE SCALE GENOMIC DNA]</scope>
    <source>
        <strain evidence="8 9">CBS 117625</strain>
    </source>
</reference>
<evidence type="ECO:0000313" key="8">
    <source>
        <dbReference type="EMBL" id="KAE8131595.1"/>
    </source>
</evidence>
<feature type="transmembrane region" description="Helical" evidence="6">
    <location>
        <begin position="203"/>
        <end position="222"/>
    </location>
</feature>
<dbReference type="PANTHER" id="PTHR33048:SF47">
    <property type="entry name" value="INTEGRAL MEMBRANE PROTEIN-RELATED"/>
    <property type="match status" value="1"/>
</dbReference>
<proteinExistence type="inferred from homology"/>
<dbReference type="PANTHER" id="PTHR33048">
    <property type="entry name" value="PTH11-LIKE INTEGRAL MEMBRANE PROTEIN (AFU_ORTHOLOGUE AFUA_5G11245)"/>
    <property type="match status" value="1"/>
</dbReference>
<dbReference type="Proteomes" id="UP000325672">
    <property type="component" value="Unassembled WGS sequence"/>
</dbReference>
<dbReference type="GeneID" id="43645600"/>
<keyword evidence="9" id="KW-1185">Reference proteome</keyword>
<feature type="transmembrane region" description="Helical" evidence="6">
    <location>
        <begin position="124"/>
        <end position="145"/>
    </location>
</feature>
<dbReference type="InterPro" id="IPR049326">
    <property type="entry name" value="Rhodopsin_dom_fungi"/>
</dbReference>
<feature type="transmembrane region" description="Helical" evidence="6">
    <location>
        <begin position="93"/>
        <end position="112"/>
    </location>
</feature>
<feature type="transmembrane region" description="Helical" evidence="6">
    <location>
        <begin position="60"/>
        <end position="81"/>
    </location>
</feature>